<evidence type="ECO:0000313" key="1">
    <source>
        <dbReference type="EMBL" id="OQD88990.1"/>
    </source>
</evidence>
<dbReference type="AlphaFoldDB" id="A0A1V6QIE0"/>
<protein>
    <submittedName>
        <fullName evidence="1">Uncharacterized protein</fullName>
    </submittedName>
</protein>
<reference evidence="2" key="1">
    <citation type="journal article" date="2017" name="Nat. Microbiol.">
        <title>Global analysis of biosynthetic gene clusters reveals vast potential of secondary metabolite production in Penicillium species.</title>
        <authorList>
            <person name="Nielsen J.C."/>
            <person name="Grijseels S."/>
            <person name="Prigent S."/>
            <person name="Ji B."/>
            <person name="Dainat J."/>
            <person name="Nielsen K.F."/>
            <person name="Frisvad J.C."/>
            <person name="Workman M."/>
            <person name="Nielsen J."/>
        </authorList>
    </citation>
    <scope>NUCLEOTIDE SEQUENCE [LARGE SCALE GENOMIC DNA]</scope>
    <source>
        <strain evidence="2">IBT 31811</strain>
    </source>
</reference>
<evidence type="ECO:0000313" key="2">
    <source>
        <dbReference type="Proteomes" id="UP000191672"/>
    </source>
</evidence>
<accession>A0A1V6QIE0</accession>
<comment type="caution">
    <text evidence="1">The sequence shown here is derived from an EMBL/GenBank/DDBJ whole genome shotgun (WGS) entry which is preliminary data.</text>
</comment>
<dbReference type="EMBL" id="MDYN01000003">
    <property type="protein sequence ID" value="OQD88990.1"/>
    <property type="molecule type" value="Genomic_DNA"/>
</dbReference>
<name>A0A1V6QIE0_9EURO</name>
<keyword evidence="2" id="KW-1185">Reference proteome</keyword>
<dbReference type="Proteomes" id="UP000191672">
    <property type="component" value="Unassembled WGS sequence"/>
</dbReference>
<gene>
    <name evidence="1" type="ORF">PENANT_c003G00756</name>
</gene>
<organism evidence="1 2">
    <name type="scientific">Penicillium antarcticum</name>
    <dbReference type="NCBI Taxonomy" id="416450"/>
    <lineage>
        <taxon>Eukaryota</taxon>
        <taxon>Fungi</taxon>
        <taxon>Dikarya</taxon>
        <taxon>Ascomycota</taxon>
        <taxon>Pezizomycotina</taxon>
        <taxon>Eurotiomycetes</taxon>
        <taxon>Eurotiomycetidae</taxon>
        <taxon>Eurotiales</taxon>
        <taxon>Aspergillaceae</taxon>
        <taxon>Penicillium</taxon>
    </lineage>
</organism>
<proteinExistence type="predicted"/>
<sequence length="90" mass="9717">MELVGFTTGSGHVDSKLLRGGTRWAYCNEDSMITETRQTGAAEMSEGIGVIHPRQGACPSNSYSTWQYTTGHGKFQGEMAAIDEESSCHA</sequence>